<organism evidence="1 2">
    <name type="scientific">Pseudoalteromonas rubra</name>
    <dbReference type="NCBI Taxonomy" id="43658"/>
    <lineage>
        <taxon>Bacteria</taxon>
        <taxon>Pseudomonadati</taxon>
        <taxon>Pseudomonadota</taxon>
        <taxon>Gammaproteobacteria</taxon>
        <taxon>Alteromonadales</taxon>
        <taxon>Pseudoalteromonadaceae</taxon>
        <taxon>Pseudoalteromonas</taxon>
    </lineage>
</organism>
<evidence type="ECO:0000313" key="1">
    <source>
        <dbReference type="EMBL" id="KNC65354.1"/>
    </source>
</evidence>
<proteinExistence type="predicted"/>
<dbReference type="SUPFAM" id="SSF51445">
    <property type="entry name" value="(Trans)glycosidases"/>
    <property type="match status" value="1"/>
</dbReference>
<reference evidence="2" key="1">
    <citation type="submission" date="2015-07" db="EMBL/GenBank/DDBJ databases">
        <title>Draft genome sequence of a Pseudoalteromonas rubra strain, OCN096, isolated from Kaneohe Bay, Oahu, Hawaii.</title>
        <authorList>
            <person name="Beurmann S."/>
            <person name="Ushijima B."/>
            <person name="Belcaid M."/>
            <person name="Callahan S.M."/>
            <person name="Aeby G.S."/>
        </authorList>
    </citation>
    <scope>NUCLEOTIDE SEQUENCE [LARGE SCALE GENOMIC DNA]</scope>
    <source>
        <strain evidence="2">OCN096</strain>
    </source>
</reference>
<evidence type="ECO:0000313" key="2">
    <source>
        <dbReference type="Proteomes" id="UP000036850"/>
    </source>
</evidence>
<dbReference type="Gene3D" id="3.20.20.80">
    <property type="entry name" value="Glycosidases"/>
    <property type="match status" value="1"/>
</dbReference>
<dbReference type="EMBL" id="LFZX01000308">
    <property type="protein sequence ID" value="KNC65354.1"/>
    <property type="molecule type" value="Genomic_DNA"/>
</dbReference>
<name>A0A0L0ELL7_9GAMM</name>
<comment type="caution">
    <text evidence="1">The sequence shown here is derived from an EMBL/GenBank/DDBJ whole genome shotgun (WGS) entry which is preliminary data.</text>
</comment>
<protein>
    <recommendedName>
        <fullName evidence="3">Chitinase</fullName>
    </recommendedName>
</protein>
<accession>A0A0L0ELL7</accession>
<sequence>VQLYNNGGLPNPYEPGSAPEGSVNMMVAHAKMLIEGFDLADGSRFMPLRDDQVAIGLPSGPQSANSGQAPIANILAALDCLTKGTQCGTITPSQPYPAFGGVMTWSINWDKFDGYNFSVPVGNKLTEMNQGQ</sequence>
<evidence type="ECO:0008006" key="3">
    <source>
        <dbReference type="Google" id="ProtNLM"/>
    </source>
</evidence>
<gene>
    <name evidence="1" type="ORF">AC626_23615</name>
</gene>
<dbReference type="PATRIC" id="fig|43658.6.peg.3723"/>
<dbReference type="InterPro" id="IPR017853">
    <property type="entry name" value="GH"/>
</dbReference>
<feature type="non-terminal residue" evidence="1">
    <location>
        <position position="1"/>
    </location>
</feature>
<dbReference type="Proteomes" id="UP000036850">
    <property type="component" value="Unassembled WGS sequence"/>
</dbReference>
<dbReference type="AlphaFoldDB" id="A0A0L0ELL7"/>